<dbReference type="PANTHER" id="PTHR30290">
    <property type="entry name" value="PERIPLASMIC BINDING COMPONENT OF ABC TRANSPORTER"/>
    <property type="match status" value="1"/>
</dbReference>
<dbReference type="Proteomes" id="UP000034727">
    <property type="component" value="Unassembled WGS sequence"/>
</dbReference>
<name>A0A0G1N514_9BACT</name>
<dbReference type="Gene3D" id="3.90.76.10">
    <property type="entry name" value="Dipeptide-binding Protein, Domain 1"/>
    <property type="match status" value="1"/>
</dbReference>
<dbReference type="Gene3D" id="3.40.190.10">
    <property type="entry name" value="Periplasmic binding protein-like II"/>
    <property type="match status" value="1"/>
</dbReference>
<dbReference type="Gene3D" id="3.10.105.10">
    <property type="entry name" value="Dipeptide-binding Protein, Domain 3"/>
    <property type="match status" value="1"/>
</dbReference>
<reference evidence="5 6" key="1">
    <citation type="journal article" date="2015" name="Nature">
        <title>rRNA introns, odd ribosomes, and small enigmatic genomes across a large radiation of phyla.</title>
        <authorList>
            <person name="Brown C.T."/>
            <person name="Hug L.A."/>
            <person name="Thomas B.C."/>
            <person name="Sharon I."/>
            <person name="Castelle C.J."/>
            <person name="Singh A."/>
            <person name="Wilkins M.J."/>
            <person name="Williams K.H."/>
            <person name="Banfield J.F."/>
        </authorList>
    </citation>
    <scope>NUCLEOTIDE SEQUENCE [LARGE SCALE GENOMIC DNA]</scope>
</reference>
<organism evidence="5 6">
    <name type="scientific">Candidatus Jorgensenbacteria bacterium GW2011_GWA2_45_9</name>
    <dbReference type="NCBI Taxonomy" id="1618663"/>
    <lineage>
        <taxon>Bacteria</taxon>
        <taxon>Candidatus Joergenseniibacteriota</taxon>
    </lineage>
</organism>
<protein>
    <recommendedName>
        <fullName evidence="4">Solute-binding protein family 5 domain-containing protein</fullName>
    </recommendedName>
</protein>
<evidence type="ECO:0000259" key="4">
    <source>
        <dbReference type="Pfam" id="PF00496"/>
    </source>
</evidence>
<evidence type="ECO:0000313" key="6">
    <source>
        <dbReference type="Proteomes" id="UP000034727"/>
    </source>
</evidence>
<dbReference type="EMBL" id="LCLJ01000004">
    <property type="protein sequence ID" value="KKU15701.1"/>
    <property type="molecule type" value="Genomic_DNA"/>
</dbReference>
<gene>
    <name evidence="5" type="ORF">UX22_C0004G0022</name>
</gene>
<feature type="domain" description="Solute-binding protein family 5" evidence="4">
    <location>
        <begin position="88"/>
        <end position="432"/>
    </location>
</feature>
<dbReference type="InterPro" id="IPR000914">
    <property type="entry name" value="SBP_5_dom"/>
</dbReference>
<evidence type="ECO:0000256" key="2">
    <source>
        <dbReference type="ARBA" id="ARBA00022448"/>
    </source>
</evidence>
<proteinExistence type="inferred from homology"/>
<keyword evidence="2" id="KW-0813">Transport</keyword>
<dbReference type="GO" id="GO:1904680">
    <property type="term" value="F:peptide transmembrane transporter activity"/>
    <property type="evidence" value="ECO:0007669"/>
    <property type="project" value="TreeGrafter"/>
</dbReference>
<dbReference type="SUPFAM" id="SSF53850">
    <property type="entry name" value="Periplasmic binding protein-like II"/>
    <property type="match status" value="1"/>
</dbReference>
<dbReference type="AlphaFoldDB" id="A0A0G1N514"/>
<dbReference type="Pfam" id="PF00496">
    <property type="entry name" value="SBP_bac_5"/>
    <property type="match status" value="1"/>
</dbReference>
<accession>A0A0G1N514</accession>
<evidence type="ECO:0000256" key="1">
    <source>
        <dbReference type="ARBA" id="ARBA00005695"/>
    </source>
</evidence>
<evidence type="ECO:0000313" key="5">
    <source>
        <dbReference type="EMBL" id="KKU15701.1"/>
    </source>
</evidence>
<comment type="similarity">
    <text evidence="1">Belongs to the bacterial solute-binding protein 5 family.</text>
</comment>
<comment type="caution">
    <text evidence="5">The sequence shown here is derived from an EMBL/GenBank/DDBJ whole genome shotgun (WGS) entry which is preliminary data.</text>
</comment>
<dbReference type="InterPro" id="IPR039424">
    <property type="entry name" value="SBP_5"/>
</dbReference>
<keyword evidence="3" id="KW-0732">Signal</keyword>
<sequence>MKIFRAFLDSLSRAETKALVCITAVFLISALARAAIAVDERSVLVPVFGGVFREGIVGQPIIINPVMSGNTVDMNISELIFSRAKHLSERISADDKNKVFTVSLKNDMVWDDKNPITSNDVVFTIKTIQNPNSKSPLLKSFEGAIAERVSQLQTRIELPESNASFMGTLEKLFVIPEHIYKGVPIENFYLSSYTLQPVGSGPYKFEGLSQNKNGFITNYSLERNHLYGGEKPYIDEIKFIFYETADELLNAFQLKKIDGFGAVEPISDTKLELLRGSAVRLPTTRYFAMFFNLNNPGLGNASMRKALVEGVSKKRIISEVFGEAEWLEEIGGPAIGLESDSQLYNPERAAETMAKNDTLTDINVFVPNVPYLKTTAEIIIDEWTKIGTRNNIELITLDPQDIAQNIIKRGEYDMALLNVSPKNYSDLAPFWRSSERGYPGMNLSFYSNPKVDSLLDSLRKESDEGKIRDISELINSYIINDSPAVFLYSIPYTYVVREGVGGIPFFSEYWRVRISDPSERFDGISEWFVTKARVLK</sequence>
<evidence type="ECO:0000256" key="3">
    <source>
        <dbReference type="ARBA" id="ARBA00022729"/>
    </source>
</evidence>
<dbReference type="PANTHER" id="PTHR30290:SF9">
    <property type="entry name" value="OLIGOPEPTIDE-BINDING PROTEIN APPA"/>
    <property type="match status" value="1"/>
</dbReference>
<dbReference type="GO" id="GO:0015833">
    <property type="term" value="P:peptide transport"/>
    <property type="evidence" value="ECO:0007669"/>
    <property type="project" value="TreeGrafter"/>
</dbReference>